<proteinExistence type="predicted"/>
<protein>
    <submittedName>
        <fullName evidence="1">Uncharacterized protein</fullName>
    </submittedName>
</protein>
<evidence type="ECO:0000313" key="1">
    <source>
        <dbReference type="EMBL" id="OIQ74571.1"/>
    </source>
</evidence>
<gene>
    <name evidence="1" type="ORF">GALL_437740</name>
</gene>
<comment type="caution">
    <text evidence="1">The sequence shown here is derived from an EMBL/GenBank/DDBJ whole genome shotgun (WGS) entry which is preliminary data.</text>
</comment>
<dbReference type="EMBL" id="MLJW01002461">
    <property type="protein sequence ID" value="OIQ74571.1"/>
    <property type="molecule type" value="Genomic_DNA"/>
</dbReference>
<sequence length="189" mass="20858">MFAAIGHAEFHNACHFLPEAHAAGALDATAHFFHGDQRARVLVEDNPLFFGIARGRSAVANGQILQLAFAALVADRAVERMVDEQKLHHAFLRLERPLGMGAHHHALCNRRGAGGQRLGSLFHIHQAHAAIGRDGQLFVIAKVRHIQPELGGRVHDHRAFWHLDFLTVDFEFNHDVVSCAESGQIAVQT</sequence>
<reference evidence="1" key="1">
    <citation type="submission" date="2016-10" db="EMBL/GenBank/DDBJ databases">
        <title>Sequence of Gallionella enrichment culture.</title>
        <authorList>
            <person name="Poehlein A."/>
            <person name="Muehling M."/>
            <person name="Daniel R."/>
        </authorList>
    </citation>
    <scope>NUCLEOTIDE SEQUENCE</scope>
</reference>
<accession>A0A1J5QAP5</accession>
<dbReference type="AlphaFoldDB" id="A0A1J5QAP5"/>
<name>A0A1J5QAP5_9ZZZZ</name>
<organism evidence="1">
    <name type="scientific">mine drainage metagenome</name>
    <dbReference type="NCBI Taxonomy" id="410659"/>
    <lineage>
        <taxon>unclassified sequences</taxon>
        <taxon>metagenomes</taxon>
        <taxon>ecological metagenomes</taxon>
    </lineage>
</organism>